<sequence length="251" mass="27119">MTESTTDAAERPTTASPQRSAGRSAWVFVRDIIVIVVVALLVSFLIKTFLIRSFYIPSPSMEDTLMVNDRIVVNELEPKLIPVHRGDIVVFTDPGDWLGPDDTAPAATAKNPLARGVGDFLTFIGLGTADSDDHLVKRVIGVPGDHVVCCNALGQVSVNGTPLKEPFVASRVEPGDTDSHAFDVTVPPGDLWVLGDNRGNSADSSMHTDLPSGGFVPEKDVVGRAFVITWPISHWTWLTNYPNVFRGISSK</sequence>
<keyword evidence="6" id="KW-0645">Protease</keyword>
<dbReference type="PROSITE" id="PS00761">
    <property type="entry name" value="SPASE_I_3"/>
    <property type="match status" value="1"/>
</dbReference>
<dbReference type="PANTHER" id="PTHR43390:SF1">
    <property type="entry name" value="CHLOROPLAST PROCESSING PEPTIDASE"/>
    <property type="match status" value="1"/>
</dbReference>
<dbReference type="NCBIfam" id="TIGR02227">
    <property type="entry name" value="sigpep_I_bact"/>
    <property type="match status" value="1"/>
</dbReference>
<dbReference type="InterPro" id="IPR036286">
    <property type="entry name" value="LexA/Signal_pep-like_sf"/>
</dbReference>
<evidence type="ECO:0000259" key="7">
    <source>
        <dbReference type="Pfam" id="PF10502"/>
    </source>
</evidence>
<proteinExistence type="inferred from homology"/>
<gene>
    <name evidence="8" type="primary">lepB</name>
    <name evidence="8" type="ORF">ACFOYW_02805</name>
</gene>
<evidence type="ECO:0000256" key="5">
    <source>
        <dbReference type="ARBA" id="ARBA00022801"/>
    </source>
</evidence>
<keyword evidence="6" id="KW-1133">Transmembrane helix</keyword>
<keyword evidence="6" id="KW-0472">Membrane</keyword>
<dbReference type="GO" id="GO:0009003">
    <property type="term" value="F:signal peptidase activity"/>
    <property type="evidence" value="ECO:0007669"/>
    <property type="project" value="UniProtKB-EC"/>
</dbReference>
<dbReference type="Pfam" id="PF10502">
    <property type="entry name" value="Peptidase_S26"/>
    <property type="match status" value="1"/>
</dbReference>
<dbReference type="PRINTS" id="PR00727">
    <property type="entry name" value="LEADERPTASE"/>
</dbReference>
<dbReference type="CDD" id="cd06530">
    <property type="entry name" value="S26_SPase_I"/>
    <property type="match status" value="1"/>
</dbReference>
<comment type="similarity">
    <text evidence="3 6">Belongs to the peptidase S26 family.</text>
</comment>
<name>A0ABV8Q4M4_9MICO</name>
<reference evidence="9" key="1">
    <citation type="journal article" date="2019" name="Int. J. Syst. Evol. Microbiol.">
        <title>The Global Catalogue of Microorganisms (GCM) 10K type strain sequencing project: providing services to taxonomists for standard genome sequencing and annotation.</title>
        <authorList>
            <consortium name="The Broad Institute Genomics Platform"/>
            <consortium name="The Broad Institute Genome Sequencing Center for Infectious Disease"/>
            <person name="Wu L."/>
            <person name="Ma J."/>
        </authorList>
    </citation>
    <scope>NUCLEOTIDE SEQUENCE [LARGE SCALE GENOMIC DNA]</scope>
    <source>
        <strain evidence="9">CGMCC 1.10363</strain>
    </source>
</reference>
<evidence type="ECO:0000256" key="3">
    <source>
        <dbReference type="ARBA" id="ARBA00009370"/>
    </source>
</evidence>
<dbReference type="InterPro" id="IPR000223">
    <property type="entry name" value="Pept_S26A_signal_pept_1"/>
</dbReference>
<keyword evidence="5 6" id="KW-0378">Hydrolase</keyword>
<evidence type="ECO:0000256" key="6">
    <source>
        <dbReference type="RuleBase" id="RU362042"/>
    </source>
</evidence>
<organism evidence="8 9">
    <name type="scientific">Gryllotalpicola reticulitermitis</name>
    <dbReference type="NCBI Taxonomy" id="1184153"/>
    <lineage>
        <taxon>Bacteria</taxon>
        <taxon>Bacillati</taxon>
        <taxon>Actinomycetota</taxon>
        <taxon>Actinomycetes</taxon>
        <taxon>Micrococcales</taxon>
        <taxon>Microbacteriaceae</taxon>
        <taxon>Gryllotalpicola</taxon>
    </lineage>
</organism>
<dbReference type="SUPFAM" id="SSF51306">
    <property type="entry name" value="LexA/Signal peptidase"/>
    <property type="match status" value="1"/>
</dbReference>
<dbReference type="InterPro" id="IPR019758">
    <property type="entry name" value="Pept_S26A_signal_pept_1_CS"/>
</dbReference>
<keyword evidence="6" id="KW-0812">Transmembrane</keyword>
<comment type="catalytic activity">
    <reaction evidence="1 6">
        <text>Cleavage of hydrophobic, N-terminal signal or leader sequences from secreted and periplasmic proteins.</text>
        <dbReference type="EC" id="3.4.21.89"/>
    </reaction>
</comment>
<protein>
    <recommendedName>
        <fullName evidence="4 6">Signal peptidase I</fullName>
        <ecNumber evidence="4 6">3.4.21.89</ecNumber>
    </recommendedName>
</protein>
<dbReference type="RefSeq" id="WP_390227099.1">
    <property type="nucleotide sequence ID" value="NZ_JBHSCN010000002.1"/>
</dbReference>
<dbReference type="PANTHER" id="PTHR43390">
    <property type="entry name" value="SIGNAL PEPTIDASE I"/>
    <property type="match status" value="1"/>
</dbReference>
<evidence type="ECO:0000256" key="4">
    <source>
        <dbReference type="ARBA" id="ARBA00013208"/>
    </source>
</evidence>
<evidence type="ECO:0000313" key="9">
    <source>
        <dbReference type="Proteomes" id="UP001595900"/>
    </source>
</evidence>
<comment type="subcellular location">
    <subcellularLocation>
        <location evidence="2">Cell membrane</location>
        <topology evidence="2">Single-pass type II membrane protein</topology>
    </subcellularLocation>
    <subcellularLocation>
        <location evidence="6">Membrane</location>
        <topology evidence="6">Single-pass type II membrane protein</topology>
    </subcellularLocation>
</comment>
<dbReference type="EMBL" id="JBHSCN010000002">
    <property type="protein sequence ID" value="MFC4242288.1"/>
    <property type="molecule type" value="Genomic_DNA"/>
</dbReference>
<feature type="transmembrane region" description="Helical" evidence="6">
    <location>
        <begin position="32"/>
        <end position="51"/>
    </location>
</feature>
<dbReference type="Gene3D" id="2.10.109.10">
    <property type="entry name" value="Umud Fragment, subunit A"/>
    <property type="match status" value="1"/>
</dbReference>
<accession>A0ABV8Q4M4</accession>
<evidence type="ECO:0000256" key="1">
    <source>
        <dbReference type="ARBA" id="ARBA00000677"/>
    </source>
</evidence>
<evidence type="ECO:0000313" key="8">
    <source>
        <dbReference type="EMBL" id="MFC4242288.1"/>
    </source>
</evidence>
<feature type="domain" description="Peptidase S26" evidence="7">
    <location>
        <begin position="30"/>
        <end position="230"/>
    </location>
</feature>
<dbReference type="EC" id="3.4.21.89" evidence="4 6"/>
<keyword evidence="9" id="KW-1185">Reference proteome</keyword>
<dbReference type="InterPro" id="IPR019533">
    <property type="entry name" value="Peptidase_S26"/>
</dbReference>
<dbReference type="Proteomes" id="UP001595900">
    <property type="component" value="Unassembled WGS sequence"/>
</dbReference>
<comment type="caution">
    <text evidence="8">The sequence shown here is derived from an EMBL/GenBank/DDBJ whole genome shotgun (WGS) entry which is preliminary data.</text>
</comment>
<evidence type="ECO:0000256" key="2">
    <source>
        <dbReference type="ARBA" id="ARBA00004401"/>
    </source>
</evidence>